<dbReference type="GO" id="GO:0005546">
    <property type="term" value="F:phosphatidylinositol-4,5-bisphosphate binding"/>
    <property type="evidence" value="ECO:0007669"/>
    <property type="project" value="InterPro"/>
</dbReference>
<comment type="similarity">
    <text evidence="1 4">Belongs to the EXO70 family.</text>
</comment>
<dbReference type="InterPro" id="IPR004140">
    <property type="entry name" value="Exo70"/>
</dbReference>
<sequence length="834" mass="93965">MGSTFQSGRISNKEDTLTTGFRPDAIVSTLVQRAFGQSLGFGEVKLGGDNITHHSLCLDTLKLAVLSRNSRLEIQLVFYMTQMIHSSFFTMTEIGHITLPEALSCLHSFITLKNIRTLLRVTLLFWHCCYQADSSPSAVAPISTPSSTSPKVAYPIDPSTLSPSASPDTTQLFQMINNTTSKHRDWSYRHSTKVCNLNQVKQLPDTCSFRQKQPPKNRLEDDGDELQYLENELSKMDGLSSKLVGILNSFDGRLLKLEASILPIHKSTQNLTRLVNNIDATLTATDDIVQCLNLPSKEEGFILKGPDENDILPYLQAMGRLKDAVDTIEKSQLKSCEKATFQTKQLLKAGMLHLETLFRKWLTTVSFPVDVHTILESDEIKPSSTAMQQLSQLATYIATSVTEIGYTVDFTKPYADIRSIYMQKSLAPLSQSVQSSEKHKGISYEKGSSEFLKYMECFVKMVKSECAFSRKILGNASQRTIALKATLGPPLAEFVAAGRQLVAIAKRLPYSESVFVFDILEKYERDSKPTLDVIGKEYDLELKELTDLIQSVITTALKSFYDFMEDIKGKRETNTIINISNDGTVNEMTSNALNYLKRLIMWRDMVEPLLICIGDGGWNQPVTGQDISFDKLKFGGGSSSLGAALLQKFLADALDQLCISLQTKSRGYKKPTLATIFLLNNYNYILRQVRSPPLNALFDEGTEAKFGKLVKKQLDGYQESWKPCVENLMDVTYVRGGTIRNALSSTDRQMIKDKFKNFNMEFDEIWRAQTAYAIPDPELRSQVIRNVKNVIVPMYGRFLDKYQSTEFTKNPSKYIKYDKDKLDRMISHLFEPTA</sequence>
<dbReference type="Pfam" id="PF03081">
    <property type="entry name" value="Exo70_C"/>
    <property type="match status" value="1"/>
</dbReference>
<gene>
    <name evidence="6" type="primary">ABSGL_05274.1 scaffold 6884</name>
</gene>
<dbReference type="PANTHER" id="PTHR12542:SF41">
    <property type="entry name" value="EXOCYST COMPLEX COMPONENT 7"/>
    <property type="match status" value="1"/>
</dbReference>
<keyword evidence="4" id="KW-0653">Protein transport</keyword>
<dbReference type="Proteomes" id="UP000078561">
    <property type="component" value="Unassembled WGS sequence"/>
</dbReference>
<dbReference type="InterPro" id="IPR046364">
    <property type="entry name" value="Exo70_C"/>
</dbReference>
<evidence type="ECO:0000256" key="1">
    <source>
        <dbReference type="ARBA" id="ARBA00006756"/>
    </source>
</evidence>
<keyword evidence="2 4" id="KW-0813">Transport</keyword>
<dbReference type="InterPro" id="IPR016159">
    <property type="entry name" value="Cullin_repeat-like_dom_sf"/>
</dbReference>
<protein>
    <recommendedName>
        <fullName evidence="4">Exocyst complex protein EXO70</fullName>
    </recommendedName>
</protein>
<dbReference type="AlphaFoldDB" id="A0A168N1M5"/>
<dbReference type="OrthoDB" id="1922221at2759"/>
<dbReference type="InParanoid" id="A0A168N1M5"/>
<keyword evidence="7" id="KW-1185">Reference proteome</keyword>
<dbReference type="Gene3D" id="1.20.1280.170">
    <property type="entry name" value="Exocyst complex component Exo70"/>
    <property type="match status" value="1"/>
</dbReference>
<dbReference type="SUPFAM" id="SSF74788">
    <property type="entry name" value="Cullin repeat-like"/>
    <property type="match status" value="1"/>
</dbReference>
<proteinExistence type="inferred from homology"/>
<evidence type="ECO:0000259" key="5">
    <source>
        <dbReference type="Pfam" id="PF03081"/>
    </source>
</evidence>
<evidence type="ECO:0000313" key="6">
    <source>
        <dbReference type="EMBL" id="SAL99629.1"/>
    </source>
</evidence>
<feature type="domain" description="Exocyst complex subunit Exo70 C-terminal" evidence="5">
    <location>
        <begin position="450"/>
        <end position="827"/>
    </location>
</feature>
<keyword evidence="3 4" id="KW-0268">Exocytosis</keyword>
<reference evidence="6" key="1">
    <citation type="submission" date="2016-04" db="EMBL/GenBank/DDBJ databases">
        <authorList>
            <person name="Evans L.H."/>
            <person name="Alamgir A."/>
            <person name="Owens N."/>
            <person name="Weber N.D."/>
            <person name="Virtaneva K."/>
            <person name="Barbian K."/>
            <person name="Babar A."/>
            <person name="Rosenke K."/>
        </authorList>
    </citation>
    <scope>NUCLEOTIDE SEQUENCE [LARGE SCALE GENOMIC DNA]</scope>
    <source>
        <strain evidence="6">CBS 101.48</strain>
    </source>
</reference>
<dbReference type="GO" id="GO:0015031">
    <property type="term" value="P:protein transport"/>
    <property type="evidence" value="ECO:0007669"/>
    <property type="project" value="UniProtKB-KW"/>
</dbReference>
<dbReference type="Pfam" id="PF20669">
    <property type="entry name" value="Exo70_N"/>
    <property type="match status" value="1"/>
</dbReference>
<dbReference type="EMBL" id="LT552933">
    <property type="protein sequence ID" value="SAL99629.1"/>
    <property type="molecule type" value="Genomic_DNA"/>
</dbReference>
<comment type="function">
    <text evidence="4">Involved in the secretory pathway as part of the exocyst complex which tethers secretory vesicles to the sites of exocytosis. Also plays a role in the assembly of the exocyst.</text>
</comment>
<accession>A0A168N1M5</accession>
<evidence type="ECO:0000256" key="2">
    <source>
        <dbReference type="ARBA" id="ARBA00022448"/>
    </source>
</evidence>
<dbReference type="GO" id="GO:0005935">
    <property type="term" value="C:cellular bud neck"/>
    <property type="evidence" value="ECO:0007669"/>
    <property type="project" value="UniProtKB-SubCell"/>
</dbReference>
<comment type="subcellular location">
    <subcellularLocation>
        <location evidence="4">Bud</location>
    </subcellularLocation>
    <subcellularLocation>
        <location evidence="4">Bud neck</location>
    </subcellularLocation>
</comment>
<dbReference type="FunCoup" id="A0A168N1M5">
    <property type="interactions" value="42"/>
</dbReference>
<evidence type="ECO:0000313" key="7">
    <source>
        <dbReference type="Proteomes" id="UP000078561"/>
    </source>
</evidence>
<dbReference type="OMA" id="GIIRAGP"/>
<evidence type="ECO:0000256" key="3">
    <source>
        <dbReference type="ARBA" id="ARBA00022483"/>
    </source>
</evidence>
<dbReference type="PANTHER" id="PTHR12542">
    <property type="entry name" value="EXOCYST COMPLEX PROTEIN EXO70"/>
    <property type="match status" value="1"/>
</dbReference>
<dbReference type="GO" id="GO:0000145">
    <property type="term" value="C:exocyst"/>
    <property type="evidence" value="ECO:0007669"/>
    <property type="project" value="InterPro"/>
</dbReference>
<organism evidence="6">
    <name type="scientific">Absidia glauca</name>
    <name type="common">Pin mould</name>
    <dbReference type="NCBI Taxonomy" id="4829"/>
    <lineage>
        <taxon>Eukaryota</taxon>
        <taxon>Fungi</taxon>
        <taxon>Fungi incertae sedis</taxon>
        <taxon>Mucoromycota</taxon>
        <taxon>Mucoromycotina</taxon>
        <taxon>Mucoromycetes</taxon>
        <taxon>Mucorales</taxon>
        <taxon>Cunninghamellaceae</taxon>
        <taxon>Absidia</taxon>
    </lineage>
</organism>
<name>A0A168N1M5_ABSGL</name>
<dbReference type="STRING" id="4829.A0A168N1M5"/>
<dbReference type="GO" id="GO:0006887">
    <property type="term" value="P:exocytosis"/>
    <property type="evidence" value="ECO:0007669"/>
    <property type="project" value="UniProtKB-KW"/>
</dbReference>
<evidence type="ECO:0000256" key="4">
    <source>
        <dbReference type="RuleBase" id="RU365026"/>
    </source>
</evidence>